<sequence>MAICSGPPSASAREAVPQENIAVNTKANDANDANDANETIPSKHSDENLDAIDSTVEFEGDVDTNNDLPTQATLKKIENLPILDKDGKSIPFKNLYTGPGVTRRVLIIFIRHFFCGNCQEYIRTLTSSITPDSLLALPTPTFIAIVGHGSPGLIPMYTSQTACPFPVYADPTKKLYNALGMLRTLNLGSRPEYQQRALGSLILNGFVQSLKQLPFGKTFQGGDYQQVGGEFMFEPASGDLYTPIGSPEEENRQIGGVGKKGVEGMLEGGYSEEKRVTWCHRMRNTRDHAEMEELREVLGLDAVVDKKKERRRSKKPVERKGTGLSLGSRTSTGFSKKIAELEDGGSSGRGSRRFKREGREEKALERHL</sequence>
<reference evidence="2 3" key="1">
    <citation type="submission" date="2016-04" db="EMBL/GenBank/DDBJ databases">
        <title>A degradative enzymes factory behind the ericoid mycorrhizal symbiosis.</title>
        <authorList>
            <consortium name="DOE Joint Genome Institute"/>
            <person name="Martino E."/>
            <person name="Morin E."/>
            <person name="Grelet G."/>
            <person name="Kuo A."/>
            <person name="Kohler A."/>
            <person name="Daghino S."/>
            <person name="Barry K."/>
            <person name="Choi C."/>
            <person name="Cichocki N."/>
            <person name="Clum A."/>
            <person name="Copeland A."/>
            <person name="Hainaut M."/>
            <person name="Haridas S."/>
            <person name="Labutti K."/>
            <person name="Lindquist E."/>
            <person name="Lipzen A."/>
            <person name="Khouja H.-R."/>
            <person name="Murat C."/>
            <person name="Ohm R."/>
            <person name="Olson A."/>
            <person name="Spatafora J."/>
            <person name="Veneault-Fourrey C."/>
            <person name="Henrissat B."/>
            <person name="Grigoriev I."/>
            <person name="Martin F."/>
            <person name="Perotto S."/>
        </authorList>
    </citation>
    <scope>NUCLEOTIDE SEQUENCE [LARGE SCALE GENOMIC DNA]</scope>
    <source>
        <strain evidence="2 3">E</strain>
    </source>
</reference>
<dbReference type="STRING" id="1095630.A0A2J6TT73"/>
<keyword evidence="3" id="KW-1185">Reference proteome</keyword>
<dbReference type="AlphaFoldDB" id="A0A2J6TT73"/>
<organism evidence="2 3">
    <name type="scientific">Hyaloscypha bicolor E</name>
    <dbReference type="NCBI Taxonomy" id="1095630"/>
    <lineage>
        <taxon>Eukaryota</taxon>
        <taxon>Fungi</taxon>
        <taxon>Dikarya</taxon>
        <taxon>Ascomycota</taxon>
        <taxon>Pezizomycotina</taxon>
        <taxon>Leotiomycetes</taxon>
        <taxon>Helotiales</taxon>
        <taxon>Hyaloscyphaceae</taxon>
        <taxon>Hyaloscypha</taxon>
        <taxon>Hyaloscypha bicolor</taxon>
    </lineage>
</organism>
<dbReference type="FunFam" id="3.40.30.10:FF:000404">
    <property type="entry name" value="WGS project CABT00000000 data, contig 2.14"/>
    <property type="match status" value="1"/>
</dbReference>
<dbReference type="Pfam" id="PF13911">
    <property type="entry name" value="AhpC-TSA_2"/>
    <property type="match status" value="1"/>
</dbReference>
<feature type="region of interest" description="Disordered" evidence="1">
    <location>
        <begin position="1"/>
        <end position="49"/>
    </location>
</feature>
<dbReference type="InParanoid" id="A0A2J6TT73"/>
<dbReference type="RefSeq" id="XP_024743133.1">
    <property type="nucleotide sequence ID" value="XM_024884463.1"/>
</dbReference>
<feature type="compositionally biased region" description="Polar residues" evidence="1">
    <location>
        <begin position="325"/>
        <end position="334"/>
    </location>
</feature>
<feature type="compositionally biased region" description="Low complexity" evidence="1">
    <location>
        <begin position="27"/>
        <end position="37"/>
    </location>
</feature>
<evidence type="ECO:0000313" key="3">
    <source>
        <dbReference type="Proteomes" id="UP000235371"/>
    </source>
</evidence>
<dbReference type="GeneID" id="36592540"/>
<name>A0A2J6TT73_9HELO</name>
<dbReference type="EMBL" id="KZ613745">
    <property type="protein sequence ID" value="PMD66229.1"/>
    <property type="molecule type" value="Genomic_DNA"/>
</dbReference>
<dbReference type="Proteomes" id="UP000235371">
    <property type="component" value="Unassembled WGS sequence"/>
</dbReference>
<dbReference type="OrthoDB" id="40334at2759"/>
<proteinExistence type="predicted"/>
<feature type="compositionally biased region" description="Basic and acidic residues" evidence="1">
    <location>
        <begin position="357"/>
        <end position="368"/>
    </location>
</feature>
<gene>
    <name evidence="2" type="ORF">K444DRAFT_640142</name>
</gene>
<evidence type="ECO:0000256" key="1">
    <source>
        <dbReference type="SAM" id="MobiDB-lite"/>
    </source>
</evidence>
<accession>A0A2J6TT73</accession>
<evidence type="ECO:0000313" key="2">
    <source>
        <dbReference type="EMBL" id="PMD66229.1"/>
    </source>
</evidence>
<dbReference type="PANTHER" id="PTHR28630:SF3">
    <property type="entry name" value="PEROXIREDOXIN-LIKE 2C"/>
    <property type="match status" value="1"/>
</dbReference>
<feature type="region of interest" description="Disordered" evidence="1">
    <location>
        <begin position="307"/>
        <end position="368"/>
    </location>
</feature>
<dbReference type="InterPro" id="IPR032801">
    <property type="entry name" value="PXL2A/B/C"/>
</dbReference>
<dbReference type="CDD" id="cd02970">
    <property type="entry name" value="PRX_like2"/>
    <property type="match status" value="1"/>
</dbReference>
<evidence type="ECO:0008006" key="4">
    <source>
        <dbReference type="Google" id="ProtNLM"/>
    </source>
</evidence>
<protein>
    <recommendedName>
        <fullName evidence="4">AhpC-TSA-domain-containing protein</fullName>
    </recommendedName>
</protein>
<dbReference type="PANTHER" id="PTHR28630">
    <property type="match status" value="1"/>
</dbReference>